<name>A0ABT5W271_9BACL</name>
<feature type="transmembrane region" description="Helical" evidence="12">
    <location>
        <begin position="296"/>
        <end position="313"/>
    </location>
</feature>
<keyword evidence="4" id="KW-0645">Protease</keyword>
<dbReference type="Pfam" id="PF23492">
    <property type="entry name" value="bPH_9"/>
    <property type="match status" value="1"/>
</dbReference>
<dbReference type="InterPro" id="IPR001915">
    <property type="entry name" value="Peptidase_M48"/>
</dbReference>
<keyword evidence="9 12" id="KW-1133">Transmembrane helix</keyword>
<keyword evidence="11 12" id="KW-0472">Membrane</keyword>
<feature type="transmembrane region" description="Helical" evidence="12">
    <location>
        <begin position="55"/>
        <end position="73"/>
    </location>
</feature>
<comment type="caution">
    <text evidence="15">The sequence shown here is derived from an EMBL/GenBank/DDBJ whole genome shotgun (WGS) entry which is preliminary data.</text>
</comment>
<dbReference type="EMBL" id="JAQOTG010000003">
    <property type="protein sequence ID" value="MDE8563418.1"/>
    <property type="molecule type" value="Genomic_DNA"/>
</dbReference>
<evidence type="ECO:0000256" key="10">
    <source>
        <dbReference type="ARBA" id="ARBA00023049"/>
    </source>
</evidence>
<comment type="cofactor">
    <cofactor evidence="1">
        <name>Zn(2+)</name>
        <dbReference type="ChEBI" id="CHEBI:29105"/>
    </cofactor>
</comment>
<dbReference type="CDD" id="cd07329">
    <property type="entry name" value="M56_like"/>
    <property type="match status" value="1"/>
</dbReference>
<evidence type="ECO:0000256" key="8">
    <source>
        <dbReference type="ARBA" id="ARBA00022833"/>
    </source>
</evidence>
<feature type="transmembrane region" description="Helical" evidence="12">
    <location>
        <begin position="131"/>
        <end position="147"/>
    </location>
</feature>
<evidence type="ECO:0000256" key="11">
    <source>
        <dbReference type="ARBA" id="ARBA00023136"/>
    </source>
</evidence>
<comment type="subcellular location">
    <subcellularLocation>
        <location evidence="2">Cell membrane</location>
        <topology evidence="2">Multi-pass membrane protein</topology>
    </subcellularLocation>
</comment>
<evidence type="ECO:0000259" key="14">
    <source>
        <dbReference type="Pfam" id="PF23492"/>
    </source>
</evidence>
<proteinExistence type="predicted"/>
<feature type="transmembrane region" description="Helical" evidence="12">
    <location>
        <begin position="270"/>
        <end position="290"/>
    </location>
</feature>
<evidence type="ECO:0000256" key="4">
    <source>
        <dbReference type="ARBA" id="ARBA00022670"/>
    </source>
</evidence>
<evidence type="ECO:0000256" key="12">
    <source>
        <dbReference type="SAM" id="Phobius"/>
    </source>
</evidence>
<sequence length="577" mass="66330">MPDLTISILTAVIGFFLIFLVDFFKKWRSSVYVGIFAAIFGIGWIVYVFLEQGFLEATIIFSILLFSFFSFPVPERSGAQSQEIIGKLKKQGSREIVLSKNKERILLDFLFAGLFMGIAVLYFLFGPNSPITLVLLYSFVSLVAGLTKRIRLFRSLRFFYAEQEEALYAISFIETKKYPLKELSEASVQTRPDVLQLFPLFSLFSPHTDYTTSVGKTWKLSFSGEKIYLTPDPSESMDFVLREERKKLEEIEVKPFYHQSNWKRLLGKGYFAATVKGVGAYAALLTLFTFMGISPLMTAMVILLFWIFNLWISDRVLKMALDMKEISDPQLLPIIEKVFSRAGLSHVTIYVTESVEYNGLAAGANIGRSLVALTSETLKLPLEAIEGILAHEAIHVKKRDVLTGQLLRFVLIGWIVIGIFFIHETYPNLLKNHQILVFFVLWILIFLLPAFQSLITQWMEVRADHLGATLLDGGNVQMAKSLTILSEHQDQASEKAIGYHVVPEEEQEAEEKDERLSSLERDSWFFRFLEFQFMSHPPMYWRVHSLRTTETGWNIGKIKLWWNSRFQESLPNWKKNL</sequence>
<feature type="transmembrane region" description="Helical" evidence="12">
    <location>
        <begin position="6"/>
        <end position="24"/>
    </location>
</feature>
<accession>A0ABT5W271</accession>
<feature type="transmembrane region" description="Helical" evidence="12">
    <location>
        <begin position="31"/>
        <end position="49"/>
    </location>
</feature>
<evidence type="ECO:0000256" key="1">
    <source>
        <dbReference type="ARBA" id="ARBA00001947"/>
    </source>
</evidence>
<feature type="domain" description="YxkI PH" evidence="14">
    <location>
        <begin position="157"/>
        <end position="244"/>
    </location>
</feature>
<organism evidence="15 16">
    <name type="scientific">Anoxybacteroides rupiense</name>
    <dbReference type="NCBI Taxonomy" id="311460"/>
    <lineage>
        <taxon>Bacteria</taxon>
        <taxon>Bacillati</taxon>
        <taxon>Bacillota</taxon>
        <taxon>Bacilli</taxon>
        <taxon>Bacillales</taxon>
        <taxon>Anoxybacillaceae</taxon>
        <taxon>Anoxybacteroides</taxon>
    </lineage>
</organism>
<evidence type="ECO:0000313" key="15">
    <source>
        <dbReference type="EMBL" id="MDE8563418.1"/>
    </source>
</evidence>
<feature type="transmembrane region" description="Helical" evidence="12">
    <location>
        <begin position="105"/>
        <end position="125"/>
    </location>
</feature>
<dbReference type="Gene3D" id="3.30.2010.10">
    <property type="entry name" value="Metalloproteases ('zincins'), catalytic domain"/>
    <property type="match status" value="1"/>
</dbReference>
<feature type="transmembrane region" description="Helical" evidence="12">
    <location>
        <begin position="406"/>
        <end position="423"/>
    </location>
</feature>
<dbReference type="PANTHER" id="PTHR43221:SF1">
    <property type="entry name" value="PROTEASE HTPX"/>
    <property type="match status" value="1"/>
</dbReference>
<protein>
    <submittedName>
        <fullName evidence="15">M56 family metallopeptidase</fullName>
    </submittedName>
</protein>
<dbReference type="PANTHER" id="PTHR43221">
    <property type="entry name" value="PROTEASE HTPX"/>
    <property type="match status" value="1"/>
</dbReference>
<feature type="domain" description="Peptidase M48" evidence="13">
    <location>
        <begin position="328"/>
        <end position="549"/>
    </location>
</feature>
<evidence type="ECO:0000256" key="3">
    <source>
        <dbReference type="ARBA" id="ARBA00022475"/>
    </source>
</evidence>
<keyword evidence="3" id="KW-1003">Cell membrane</keyword>
<dbReference type="Proteomes" id="UP001213979">
    <property type="component" value="Unassembled WGS sequence"/>
</dbReference>
<keyword evidence="7" id="KW-0378">Hydrolase</keyword>
<dbReference type="RefSeq" id="WP_275191812.1">
    <property type="nucleotide sequence ID" value="NZ_JAQOTG010000003.1"/>
</dbReference>
<dbReference type="Pfam" id="PF01435">
    <property type="entry name" value="Peptidase_M48"/>
    <property type="match status" value="1"/>
</dbReference>
<keyword evidence="10" id="KW-0482">Metalloprotease</keyword>
<reference evidence="15 16" key="1">
    <citation type="submission" date="2023-01" db="EMBL/GenBank/DDBJ databases">
        <title>Genome-based reclassification of Anoxybacillus geothermalis as a later heterotypic synonym of Anoxybacillus rupiensis.</title>
        <authorList>
            <person name="Inan Bektas K."/>
            <person name="Canakci S."/>
            <person name="Belduz A.A."/>
            <person name="Guler H.H."/>
        </authorList>
    </citation>
    <scope>NUCLEOTIDE SEQUENCE [LARGE SCALE GENOMIC DNA]</scope>
    <source>
        <strain evidence="15 16">DSM 17127</strain>
    </source>
</reference>
<evidence type="ECO:0000259" key="13">
    <source>
        <dbReference type="Pfam" id="PF01435"/>
    </source>
</evidence>
<dbReference type="InterPro" id="IPR050083">
    <property type="entry name" value="HtpX_protease"/>
</dbReference>
<keyword evidence="8" id="KW-0862">Zinc</keyword>
<evidence type="ECO:0000256" key="2">
    <source>
        <dbReference type="ARBA" id="ARBA00004651"/>
    </source>
</evidence>
<dbReference type="InterPro" id="IPR056388">
    <property type="entry name" value="PH_YxkI"/>
</dbReference>
<evidence type="ECO:0000256" key="6">
    <source>
        <dbReference type="ARBA" id="ARBA00022723"/>
    </source>
</evidence>
<keyword evidence="16" id="KW-1185">Reference proteome</keyword>
<keyword evidence="5 12" id="KW-0812">Transmembrane</keyword>
<evidence type="ECO:0000256" key="7">
    <source>
        <dbReference type="ARBA" id="ARBA00022801"/>
    </source>
</evidence>
<feature type="transmembrane region" description="Helical" evidence="12">
    <location>
        <begin position="435"/>
        <end position="455"/>
    </location>
</feature>
<evidence type="ECO:0000313" key="16">
    <source>
        <dbReference type="Proteomes" id="UP001213979"/>
    </source>
</evidence>
<evidence type="ECO:0000256" key="9">
    <source>
        <dbReference type="ARBA" id="ARBA00022989"/>
    </source>
</evidence>
<evidence type="ECO:0000256" key="5">
    <source>
        <dbReference type="ARBA" id="ARBA00022692"/>
    </source>
</evidence>
<gene>
    <name evidence="15" type="ORF">PNH38_05895</name>
</gene>
<keyword evidence="6" id="KW-0479">Metal-binding</keyword>